<gene>
    <name evidence="1" type="ORF">FHX71_000398</name>
</gene>
<protein>
    <submittedName>
        <fullName evidence="1">Uncharacterized protein</fullName>
    </submittedName>
</protein>
<dbReference type="EMBL" id="JACGWV010000001">
    <property type="protein sequence ID" value="MBA8806456.1"/>
    <property type="molecule type" value="Genomic_DNA"/>
</dbReference>
<keyword evidence="2" id="KW-1185">Reference proteome</keyword>
<accession>A0A7W3PCB0</accession>
<dbReference type="RefSeq" id="WP_182614180.1">
    <property type="nucleotide sequence ID" value="NZ_BAAATF010000002.1"/>
</dbReference>
<sequence>MTDRGSCARVELDGRRVVVDLSDVDGDQLTAMAARSGTSGPQLVLGWIRRGLLDGPARDPRAWDGPVDRGARLARDVEVARQADEAFGDLFGSPDRAD</sequence>
<proteinExistence type="predicted"/>
<organism evidence="1 2">
    <name type="scientific">Promicromonospora sukumoe</name>
    <dbReference type="NCBI Taxonomy" id="88382"/>
    <lineage>
        <taxon>Bacteria</taxon>
        <taxon>Bacillati</taxon>
        <taxon>Actinomycetota</taxon>
        <taxon>Actinomycetes</taxon>
        <taxon>Micrococcales</taxon>
        <taxon>Promicromonosporaceae</taxon>
        <taxon>Promicromonospora</taxon>
    </lineage>
</organism>
<dbReference type="AlphaFoldDB" id="A0A7W3PCB0"/>
<reference evidence="1 2" key="1">
    <citation type="submission" date="2020-07" db="EMBL/GenBank/DDBJ databases">
        <title>Sequencing the genomes of 1000 actinobacteria strains.</title>
        <authorList>
            <person name="Klenk H.-P."/>
        </authorList>
    </citation>
    <scope>NUCLEOTIDE SEQUENCE [LARGE SCALE GENOMIC DNA]</scope>
    <source>
        <strain evidence="1 2">DSM 44121</strain>
    </source>
</reference>
<evidence type="ECO:0000313" key="2">
    <source>
        <dbReference type="Proteomes" id="UP000540568"/>
    </source>
</evidence>
<name>A0A7W3PCB0_9MICO</name>
<dbReference type="Proteomes" id="UP000540568">
    <property type="component" value="Unassembled WGS sequence"/>
</dbReference>
<evidence type="ECO:0000313" key="1">
    <source>
        <dbReference type="EMBL" id="MBA8806456.1"/>
    </source>
</evidence>
<comment type="caution">
    <text evidence="1">The sequence shown here is derived from an EMBL/GenBank/DDBJ whole genome shotgun (WGS) entry which is preliminary data.</text>
</comment>